<protein>
    <submittedName>
        <fullName evidence="2">Uncharacterized protein</fullName>
    </submittedName>
</protein>
<dbReference type="AlphaFoldDB" id="A0A835QRD6"/>
<name>A0A835QRD6_VANPL</name>
<comment type="caution">
    <text evidence="2">The sequence shown here is derived from an EMBL/GenBank/DDBJ whole genome shotgun (WGS) entry which is preliminary data.</text>
</comment>
<dbReference type="Proteomes" id="UP000636800">
    <property type="component" value="Chromosome 6"/>
</dbReference>
<organism evidence="2 3">
    <name type="scientific">Vanilla planifolia</name>
    <name type="common">Vanilla</name>
    <dbReference type="NCBI Taxonomy" id="51239"/>
    <lineage>
        <taxon>Eukaryota</taxon>
        <taxon>Viridiplantae</taxon>
        <taxon>Streptophyta</taxon>
        <taxon>Embryophyta</taxon>
        <taxon>Tracheophyta</taxon>
        <taxon>Spermatophyta</taxon>
        <taxon>Magnoliopsida</taxon>
        <taxon>Liliopsida</taxon>
        <taxon>Asparagales</taxon>
        <taxon>Orchidaceae</taxon>
        <taxon>Vanilloideae</taxon>
        <taxon>Vanilleae</taxon>
        <taxon>Vanilla</taxon>
    </lineage>
</organism>
<gene>
    <name evidence="2" type="ORF">HPP92_014160</name>
</gene>
<feature type="region of interest" description="Disordered" evidence="1">
    <location>
        <begin position="81"/>
        <end position="110"/>
    </location>
</feature>
<dbReference type="EMBL" id="JADCNL010000006">
    <property type="protein sequence ID" value="KAG0477319.1"/>
    <property type="molecule type" value="Genomic_DNA"/>
</dbReference>
<sequence length="125" mass="13726">MFRLAGENSCGRRESSATYRSPSPSRARGMGNRDSKTTFLTSHSKAKTNWALAYGGTAQYVIRYDVHKVKATLPRRARPFVSLNSSSSHPEPSTSGFPYYDQSTTGGQVSYHPSSSVFLKVSGIR</sequence>
<evidence type="ECO:0000313" key="3">
    <source>
        <dbReference type="Proteomes" id="UP000636800"/>
    </source>
</evidence>
<proteinExistence type="predicted"/>
<dbReference type="OrthoDB" id="288590at2759"/>
<accession>A0A835QRD6</accession>
<keyword evidence="3" id="KW-1185">Reference proteome</keyword>
<feature type="region of interest" description="Disordered" evidence="1">
    <location>
        <begin position="1"/>
        <end position="40"/>
    </location>
</feature>
<feature type="compositionally biased region" description="Polar residues" evidence="1">
    <location>
        <begin position="101"/>
        <end position="110"/>
    </location>
</feature>
<reference evidence="2 3" key="1">
    <citation type="journal article" date="2020" name="Nat. Food">
        <title>A phased Vanilla planifolia genome enables genetic improvement of flavour and production.</title>
        <authorList>
            <person name="Hasing T."/>
            <person name="Tang H."/>
            <person name="Brym M."/>
            <person name="Khazi F."/>
            <person name="Huang T."/>
            <person name="Chambers A.H."/>
        </authorList>
    </citation>
    <scope>NUCLEOTIDE SEQUENCE [LARGE SCALE GENOMIC DNA]</scope>
    <source>
        <tissue evidence="2">Leaf</tissue>
    </source>
</reference>
<evidence type="ECO:0000313" key="2">
    <source>
        <dbReference type="EMBL" id="KAG0477319.1"/>
    </source>
</evidence>
<feature type="compositionally biased region" description="Low complexity" evidence="1">
    <location>
        <begin position="82"/>
        <end position="95"/>
    </location>
</feature>
<evidence type="ECO:0000256" key="1">
    <source>
        <dbReference type="SAM" id="MobiDB-lite"/>
    </source>
</evidence>